<reference evidence="1" key="2">
    <citation type="journal article" date="2021" name="Microbiome">
        <title>Successional dynamics and alternative stable states in a saline activated sludge microbial community over 9 years.</title>
        <authorList>
            <person name="Wang Y."/>
            <person name="Ye J."/>
            <person name="Ju F."/>
            <person name="Liu L."/>
            <person name="Boyd J.A."/>
            <person name="Deng Y."/>
            <person name="Parks D.H."/>
            <person name="Jiang X."/>
            <person name="Yin X."/>
            <person name="Woodcroft B.J."/>
            <person name="Tyson G.W."/>
            <person name="Hugenholtz P."/>
            <person name="Polz M.F."/>
            <person name="Zhang T."/>
        </authorList>
    </citation>
    <scope>NUCLEOTIDE SEQUENCE</scope>
    <source>
        <strain evidence="1">HKST-UBA79</strain>
    </source>
</reference>
<dbReference type="AlphaFoldDB" id="A0A955J236"/>
<accession>A0A955J236</accession>
<evidence type="ECO:0000313" key="1">
    <source>
        <dbReference type="EMBL" id="MCA9308461.1"/>
    </source>
</evidence>
<name>A0A955J236_UNCKA</name>
<reference evidence="1" key="1">
    <citation type="submission" date="2020-04" db="EMBL/GenBank/DDBJ databases">
        <authorList>
            <person name="Zhang T."/>
        </authorList>
    </citation>
    <scope>NUCLEOTIDE SEQUENCE</scope>
    <source>
        <strain evidence="1">HKST-UBA79</strain>
    </source>
</reference>
<gene>
    <name evidence="1" type="ORF">KC980_03035</name>
</gene>
<sequence>MAVALAERDAVSSLVYSDNSLEVTTFSAPNPFTAGGSGVTPESIRSLAESTTHTEVLGLDVEKYGDSVKAKLHEKIKHVDIAPAILEKFDGLVESATAHVVSSETIDAFAQEHGFDKKHPARLILESYNIQSIHTLAYVEKMLTHYNYSEELGVALYGYLSAFEGSDIGLADFLETASGVSNFSDAELAQLYAFAEEARSEISSDITS</sequence>
<proteinExistence type="predicted"/>
<dbReference type="Proteomes" id="UP000740557">
    <property type="component" value="Unassembled WGS sequence"/>
</dbReference>
<organism evidence="1 2">
    <name type="scientific">candidate division WWE3 bacterium</name>
    <dbReference type="NCBI Taxonomy" id="2053526"/>
    <lineage>
        <taxon>Bacteria</taxon>
        <taxon>Katanobacteria</taxon>
    </lineage>
</organism>
<feature type="non-terminal residue" evidence="1">
    <location>
        <position position="208"/>
    </location>
</feature>
<dbReference type="EMBL" id="JAGQNX010000090">
    <property type="protein sequence ID" value="MCA9308461.1"/>
    <property type="molecule type" value="Genomic_DNA"/>
</dbReference>
<evidence type="ECO:0000313" key="2">
    <source>
        <dbReference type="Proteomes" id="UP000740557"/>
    </source>
</evidence>
<protein>
    <submittedName>
        <fullName evidence="1">Uncharacterized protein</fullName>
    </submittedName>
</protein>
<comment type="caution">
    <text evidence="1">The sequence shown here is derived from an EMBL/GenBank/DDBJ whole genome shotgun (WGS) entry which is preliminary data.</text>
</comment>